<sequence length="221" mass="24139">MIIIDAEDVGTRQDEAMSDGVLYDNCCGEPIAWARVGESVIGEEWTGHGHVAITRRLSPAEAVRKYGPVTEVVVGRGGGFKSVTYGATRFFSRFVDPRGTGLYDDGVVVVDDPARDGYQCPVCGAAPGAQCVNTKGKPCATHGKRSEGRSRREIERAQEADRIAREEAEAAQQWKRDMATPPVVGDVIEIKRWKWVGAPARELVPDVPDHATVQRTYANTR</sequence>
<name>A0A2S2C6G0_9NOCA</name>
<feature type="region of interest" description="Disordered" evidence="1">
    <location>
        <begin position="136"/>
        <end position="159"/>
    </location>
</feature>
<keyword evidence="3" id="KW-1185">Reference proteome</keyword>
<evidence type="ECO:0000256" key="1">
    <source>
        <dbReference type="SAM" id="MobiDB-lite"/>
    </source>
</evidence>
<dbReference type="EMBL" id="CP021355">
    <property type="protein sequence ID" value="AWK76460.1"/>
    <property type="molecule type" value="Genomic_DNA"/>
</dbReference>
<dbReference type="AlphaFoldDB" id="A0A2S2C6G0"/>
<evidence type="ECO:0000313" key="2">
    <source>
        <dbReference type="EMBL" id="AWK76460.1"/>
    </source>
</evidence>
<dbReference type="Proteomes" id="UP000245711">
    <property type="component" value="Plasmid pRB98"/>
</dbReference>
<proteinExistence type="predicted"/>
<gene>
    <name evidence="2" type="ORF">CBI38_34270</name>
</gene>
<organism evidence="2 3">
    <name type="scientific">Rhodococcus oxybenzonivorans</name>
    <dbReference type="NCBI Taxonomy" id="1990687"/>
    <lineage>
        <taxon>Bacteria</taxon>
        <taxon>Bacillati</taxon>
        <taxon>Actinomycetota</taxon>
        <taxon>Actinomycetes</taxon>
        <taxon>Mycobacteriales</taxon>
        <taxon>Nocardiaceae</taxon>
        <taxon>Rhodococcus</taxon>
    </lineage>
</organism>
<feature type="compositionally biased region" description="Basic and acidic residues" evidence="1">
    <location>
        <begin position="144"/>
        <end position="159"/>
    </location>
</feature>
<keyword evidence="2" id="KW-0614">Plasmid</keyword>
<dbReference type="OrthoDB" id="3678778at2"/>
<geneLocation type="plasmid" evidence="3">
    <name>prb98</name>
</geneLocation>
<evidence type="ECO:0000313" key="3">
    <source>
        <dbReference type="Proteomes" id="UP000245711"/>
    </source>
</evidence>
<dbReference type="KEGG" id="roz:CBI38_34270"/>
<reference evidence="2 3" key="1">
    <citation type="submission" date="2017-05" db="EMBL/GenBank/DDBJ databases">
        <title>Isolation of Rhodococcus sp. S2-17 biodegrading of BP-3.</title>
        <authorList>
            <person name="Lee Y."/>
            <person name="Kim K.H."/>
            <person name="Chun B.H."/>
            <person name="Jung H.S."/>
            <person name="Jeon C.O."/>
        </authorList>
    </citation>
    <scope>NUCLEOTIDE SEQUENCE [LARGE SCALE GENOMIC DNA]</scope>
    <source>
        <strain evidence="2 3">S2-17</strain>
        <plasmid evidence="3">prb98</plasmid>
    </source>
</reference>
<accession>A0A2S2C6G0</accession>
<protein>
    <submittedName>
        <fullName evidence="2">Uncharacterized protein</fullName>
    </submittedName>
</protein>